<keyword evidence="3" id="KW-1185">Reference proteome</keyword>
<dbReference type="Proteomes" id="UP001519921">
    <property type="component" value="Unassembled WGS sequence"/>
</dbReference>
<evidence type="ECO:0000256" key="1">
    <source>
        <dbReference type="SAM" id="SignalP"/>
    </source>
</evidence>
<proteinExistence type="predicted"/>
<dbReference type="EMBL" id="JAHXPT010000001">
    <property type="protein sequence ID" value="MBW6408802.1"/>
    <property type="molecule type" value="Genomic_DNA"/>
</dbReference>
<dbReference type="RefSeq" id="WP_219777857.1">
    <property type="nucleotide sequence ID" value="NZ_JAHXPT010000001.1"/>
</dbReference>
<name>A0ABS7AJJ4_9CLOT</name>
<feature type="chain" id="PRO_5046189863" description="Lipoprotein" evidence="1">
    <location>
        <begin position="20"/>
        <end position="229"/>
    </location>
</feature>
<evidence type="ECO:0000313" key="2">
    <source>
        <dbReference type="EMBL" id="MBW6408802.1"/>
    </source>
</evidence>
<organism evidence="2 3">
    <name type="scientific">Clostridium weizhouense</name>
    <dbReference type="NCBI Taxonomy" id="2859781"/>
    <lineage>
        <taxon>Bacteria</taxon>
        <taxon>Bacillati</taxon>
        <taxon>Bacillota</taxon>
        <taxon>Clostridia</taxon>
        <taxon>Eubacteriales</taxon>
        <taxon>Clostridiaceae</taxon>
        <taxon>Clostridium</taxon>
    </lineage>
</organism>
<keyword evidence="1" id="KW-0732">Signal</keyword>
<gene>
    <name evidence="2" type="ORF">KYD98_01695</name>
</gene>
<accession>A0ABS7AJJ4</accession>
<protein>
    <recommendedName>
        <fullName evidence="4">Lipoprotein</fullName>
    </recommendedName>
</protein>
<dbReference type="PROSITE" id="PS51257">
    <property type="entry name" value="PROKAR_LIPOPROTEIN"/>
    <property type="match status" value="1"/>
</dbReference>
<evidence type="ECO:0000313" key="3">
    <source>
        <dbReference type="Proteomes" id="UP001519921"/>
    </source>
</evidence>
<sequence length="229" mass="26573">MSKKICSIIITLLISTSLAGCINIKGNDKEKDINSKTKTEQKSENLEGSWAKNYSLDQTKSFFNSYLYKMEQITKELELDYSKEDVVKEEKDQIINTKSIYFDNKDPQANKMESMYFGMKIFDEDLSSGEIELKLSLKFDSKGAIENGDFDLGKTSFKRYIETFTGKIDRDYSSINKQIIDRLKNGESEFIIEDNIDGLKEEIMVNKEYIIYKLATKKYDFKNPDMIVE</sequence>
<comment type="caution">
    <text evidence="2">The sequence shown here is derived from an EMBL/GenBank/DDBJ whole genome shotgun (WGS) entry which is preliminary data.</text>
</comment>
<feature type="signal peptide" evidence="1">
    <location>
        <begin position="1"/>
        <end position="19"/>
    </location>
</feature>
<evidence type="ECO:0008006" key="4">
    <source>
        <dbReference type="Google" id="ProtNLM"/>
    </source>
</evidence>
<reference evidence="2 3" key="1">
    <citation type="submission" date="2021-07" db="EMBL/GenBank/DDBJ databases">
        <title>Clostridium weizhouense sp. nov., an anaerobic bacterium isolated from activated sludge of Petroleum wastewater.</title>
        <authorList>
            <person name="Li Q."/>
        </authorList>
    </citation>
    <scope>NUCLEOTIDE SEQUENCE [LARGE SCALE GENOMIC DNA]</scope>
    <source>
        <strain evidence="2 3">YB-6</strain>
    </source>
</reference>